<keyword evidence="3" id="KW-1185">Reference proteome</keyword>
<reference evidence="2" key="1">
    <citation type="submission" date="2021-02" db="EMBL/GenBank/DDBJ databases">
        <authorList>
            <person name="Dougan E. K."/>
            <person name="Rhodes N."/>
            <person name="Thang M."/>
            <person name="Chan C."/>
        </authorList>
    </citation>
    <scope>NUCLEOTIDE SEQUENCE</scope>
</reference>
<name>A0A812VVN9_SYMPI</name>
<feature type="chain" id="PRO_5032608056" evidence="1">
    <location>
        <begin position="20"/>
        <end position="183"/>
    </location>
</feature>
<evidence type="ECO:0000313" key="3">
    <source>
        <dbReference type="Proteomes" id="UP000649617"/>
    </source>
</evidence>
<dbReference type="OrthoDB" id="424101at2759"/>
<protein>
    <submittedName>
        <fullName evidence="2">Uncharacterized protein</fullName>
    </submittedName>
</protein>
<keyword evidence="1" id="KW-0732">Signal</keyword>
<dbReference type="AlphaFoldDB" id="A0A812VVN9"/>
<accession>A0A812VVN9</accession>
<dbReference type="Proteomes" id="UP000649617">
    <property type="component" value="Unassembled WGS sequence"/>
</dbReference>
<sequence length="183" mass="19374">MAYSWMLQLLLLQIVQVNAATGTGTGCYNVETHQCDCTTSEAACHASGHTWTDGCRTCDSTTNTQHPTCQKANSWGCFAEASHQCECQVSESVCGQTSGKTWTHECWSCCHTSSWGCFVPGNGAESGCHCDIASEQACALNFPDATWSHSCHVCSDTETESNGCREATIAVAGLLSVASAVLA</sequence>
<comment type="caution">
    <text evidence="2">The sequence shown here is derived from an EMBL/GenBank/DDBJ whole genome shotgun (WGS) entry which is preliminary data.</text>
</comment>
<feature type="signal peptide" evidence="1">
    <location>
        <begin position="1"/>
        <end position="19"/>
    </location>
</feature>
<evidence type="ECO:0000256" key="1">
    <source>
        <dbReference type="SAM" id="SignalP"/>
    </source>
</evidence>
<dbReference type="EMBL" id="CAJNIZ010042969">
    <property type="protein sequence ID" value="CAE7644824.1"/>
    <property type="molecule type" value="Genomic_DNA"/>
</dbReference>
<gene>
    <name evidence="2" type="ORF">SPIL2461_LOCUS17125</name>
</gene>
<proteinExistence type="predicted"/>
<evidence type="ECO:0000313" key="2">
    <source>
        <dbReference type="EMBL" id="CAE7644824.1"/>
    </source>
</evidence>
<organism evidence="2 3">
    <name type="scientific">Symbiodinium pilosum</name>
    <name type="common">Dinoflagellate</name>
    <dbReference type="NCBI Taxonomy" id="2952"/>
    <lineage>
        <taxon>Eukaryota</taxon>
        <taxon>Sar</taxon>
        <taxon>Alveolata</taxon>
        <taxon>Dinophyceae</taxon>
        <taxon>Suessiales</taxon>
        <taxon>Symbiodiniaceae</taxon>
        <taxon>Symbiodinium</taxon>
    </lineage>
</organism>